<evidence type="ECO:0000313" key="3">
    <source>
        <dbReference type="Proteomes" id="UP000250321"/>
    </source>
</evidence>
<accession>A0A314Y0Y3</accession>
<gene>
    <name evidence="2" type="ORF">Pyn_00379</name>
</gene>
<feature type="region of interest" description="Disordered" evidence="1">
    <location>
        <begin position="1"/>
        <end position="32"/>
    </location>
</feature>
<evidence type="ECO:0000256" key="1">
    <source>
        <dbReference type="SAM" id="MobiDB-lite"/>
    </source>
</evidence>
<name>A0A314Y0Y3_PRUYE</name>
<proteinExistence type="predicted"/>
<keyword evidence="3" id="KW-1185">Reference proteome</keyword>
<reference evidence="2 3" key="1">
    <citation type="submission" date="2018-02" db="EMBL/GenBank/DDBJ databases">
        <title>Draft genome of wild Prunus yedoensis var. nudiflora.</title>
        <authorList>
            <person name="Baek S."/>
            <person name="Kim J.-H."/>
            <person name="Choi K."/>
            <person name="Kim G.-B."/>
            <person name="Cho A."/>
            <person name="Jang H."/>
            <person name="Shin C.-H."/>
            <person name="Yu H.-J."/>
            <person name="Mun J.-H."/>
        </authorList>
    </citation>
    <scope>NUCLEOTIDE SEQUENCE [LARGE SCALE GENOMIC DNA]</scope>
    <source>
        <strain evidence="3">cv. Jeju island</strain>
        <tissue evidence="2">Leaf</tissue>
    </source>
</reference>
<evidence type="ECO:0000313" key="2">
    <source>
        <dbReference type="EMBL" id="PQP98996.1"/>
    </source>
</evidence>
<protein>
    <submittedName>
        <fullName evidence="2">Uncharacterized protein</fullName>
    </submittedName>
</protein>
<organism evidence="2 3">
    <name type="scientific">Prunus yedoensis var. nudiflora</name>
    <dbReference type="NCBI Taxonomy" id="2094558"/>
    <lineage>
        <taxon>Eukaryota</taxon>
        <taxon>Viridiplantae</taxon>
        <taxon>Streptophyta</taxon>
        <taxon>Embryophyta</taxon>
        <taxon>Tracheophyta</taxon>
        <taxon>Spermatophyta</taxon>
        <taxon>Magnoliopsida</taxon>
        <taxon>eudicotyledons</taxon>
        <taxon>Gunneridae</taxon>
        <taxon>Pentapetalae</taxon>
        <taxon>rosids</taxon>
        <taxon>fabids</taxon>
        <taxon>Rosales</taxon>
        <taxon>Rosaceae</taxon>
        <taxon>Amygdaloideae</taxon>
        <taxon>Amygdaleae</taxon>
        <taxon>Prunus</taxon>
    </lineage>
</organism>
<dbReference type="EMBL" id="PJQY01001851">
    <property type="protein sequence ID" value="PQP98996.1"/>
    <property type="molecule type" value="Genomic_DNA"/>
</dbReference>
<comment type="caution">
    <text evidence="2">The sequence shown here is derived from an EMBL/GenBank/DDBJ whole genome shotgun (WGS) entry which is preliminary data.</text>
</comment>
<sequence length="93" mass="9494">MGQDLVHVNGEAEEAESPVDEGGGDHEAGVEGVADDPAEGVLALTVKLVPEVVEALLGQVEGSAVIEIGIELVVHGLVAKDAEEARNEGEDVD</sequence>
<dbReference type="Proteomes" id="UP000250321">
    <property type="component" value="Unassembled WGS sequence"/>
</dbReference>
<dbReference type="AlphaFoldDB" id="A0A314Y0Y3"/>